<accession>A0A4D6NS07</accession>
<name>A0A4D6NS07_VIGUN</name>
<dbReference type="Proteomes" id="UP000501690">
    <property type="component" value="Linkage Group LG11"/>
</dbReference>
<feature type="region of interest" description="Disordered" evidence="1">
    <location>
        <begin position="145"/>
        <end position="199"/>
    </location>
</feature>
<evidence type="ECO:0000256" key="1">
    <source>
        <dbReference type="SAM" id="MobiDB-lite"/>
    </source>
</evidence>
<protein>
    <submittedName>
        <fullName evidence="2">Uncharacterized protein</fullName>
    </submittedName>
</protein>
<dbReference type="PANTHER" id="PTHR33443">
    <property type="entry name" value="ZGC:112980"/>
    <property type="match status" value="1"/>
</dbReference>
<dbReference type="AlphaFoldDB" id="A0A4D6NS07"/>
<evidence type="ECO:0000313" key="2">
    <source>
        <dbReference type="EMBL" id="QCE15464.1"/>
    </source>
</evidence>
<feature type="compositionally biased region" description="Polar residues" evidence="1">
    <location>
        <begin position="184"/>
        <end position="193"/>
    </location>
</feature>
<evidence type="ECO:0000313" key="3">
    <source>
        <dbReference type="Proteomes" id="UP000501690"/>
    </source>
</evidence>
<sequence>MEEITVNGKSSVKEETPTIILVCSRKEDMRRFEETEDCFILDFDPYDLFDFSMLSLDHKNNHQGDASKDVYIVGENGKVACRDYPHPRDLCFKFPFTTTPHKSYCELCYCRVCDIRAPLGINALFSITPLSFLLSHRPVQASSLLSLPPSPAPSPAAPPQTPPPSMTPDSSSCHRPTLPPCSARSVTISSHSGQKYVDQ</sequence>
<gene>
    <name evidence="2" type="ORF">DEO72_LG11g2475</name>
</gene>
<organism evidence="2 3">
    <name type="scientific">Vigna unguiculata</name>
    <name type="common">Cowpea</name>
    <dbReference type="NCBI Taxonomy" id="3917"/>
    <lineage>
        <taxon>Eukaryota</taxon>
        <taxon>Viridiplantae</taxon>
        <taxon>Streptophyta</taxon>
        <taxon>Embryophyta</taxon>
        <taxon>Tracheophyta</taxon>
        <taxon>Spermatophyta</taxon>
        <taxon>Magnoliopsida</taxon>
        <taxon>eudicotyledons</taxon>
        <taxon>Gunneridae</taxon>
        <taxon>Pentapetalae</taxon>
        <taxon>rosids</taxon>
        <taxon>fabids</taxon>
        <taxon>Fabales</taxon>
        <taxon>Fabaceae</taxon>
        <taxon>Papilionoideae</taxon>
        <taxon>50 kb inversion clade</taxon>
        <taxon>NPAAA clade</taxon>
        <taxon>indigoferoid/millettioid clade</taxon>
        <taxon>Phaseoleae</taxon>
        <taxon>Vigna</taxon>
    </lineage>
</organism>
<reference evidence="2 3" key="1">
    <citation type="submission" date="2019-04" db="EMBL/GenBank/DDBJ databases">
        <title>An improved genome assembly and genetic linkage map for asparagus bean, Vigna unguiculata ssp. sesquipedialis.</title>
        <authorList>
            <person name="Xia Q."/>
            <person name="Zhang R."/>
            <person name="Dong Y."/>
        </authorList>
    </citation>
    <scope>NUCLEOTIDE SEQUENCE [LARGE SCALE GENOMIC DNA]</scope>
    <source>
        <tissue evidence="2">Leaf</tissue>
    </source>
</reference>
<proteinExistence type="predicted"/>
<dbReference type="InterPro" id="IPR053234">
    <property type="entry name" value="RPM1_Interactor"/>
</dbReference>
<feature type="compositionally biased region" description="Pro residues" evidence="1">
    <location>
        <begin position="148"/>
        <end position="166"/>
    </location>
</feature>
<keyword evidence="3" id="KW-1185">Reference proteome</keyword>
<dbReference type="EMBL" id="CP039355">
    <property type="protein sequence ID" value="QCE15464.1"/>
    <property type="molecule type" value="Genomic_DNA"/>
</dbReference>
<dbReference type="PANTHER" id="PTHR33443:SF30">
    <property type="entry name" value="SARCOSINE DEHYDROGENASE-2C PROTEIN"/>
    <property type="match status" value="1"/>
</dbReference>